<gene>
    <name evidence="1" type="ORF">BB934_42535</name>
</gene>
<dbReference type="EMBL" id="CP016620">
    <property type="protein sequence ID" value="ANY84914.1"/>
    <property type="molecule type" value="Genomic_DNA"/>
</dbReference>
<sequence>MPISRIAGTRIKFLRSLSIGLRTNDSGVDPDLKQKMIGSHFDVDACRWPGIEIVAPAFGAPWIMSAGSSAADRPSPSARAAMPKRAAAMIPQDAPVMRLRRRGIGQAIFPHL</sequence>
<dbReference type="AlphaFoldDB" id="A0A1B2EY46"/>
<proteinExistence type="predicted"/>
<geneLocation type="plasmid" evidence="1">
    <name>unnamed4</name>
</geneLocation>
<dbReference type="KEGG" id="moc:BB934_42535"/>
<reference evidence="1" key="1">
    <citation type="submission" date="2016-07" db="EMBL/GenBank/DDBJ databases">
        <title>Microvirga ossetica sp. nov. a new species of rhizobia isolated from root nodules of the legume species Vicia alpestris Steven originated from North Ossetia region in the Caucasus.</title>
        <authorList>
            <person name="Safronova V.I."/>
            <person name="Kuznetsova I.G."/>
            <person name="Sazanova A.L."/>
            <person name="Belimov A."/>
            <person name="Andronov E."/>
            <person name="Osledkin Y.S."/>
            <person name="Onishchuk O.P."/>
            <person name="Kurchak O.N."/>
            <person name="Shaposhnikov A.I."/>
            <person name="Willems A."/>
            <person name="Tikhonovich I.A."/>
        </authorList>
    </citation>
    <scope>NUCLEOTIDE SEQUENCE [LARGE SCALE GENOMIC DNA]</scope>
    <source>
        <strain evidence="1">V5/3M</strain>
        <plasmid evidence="1">unnamed4</plasmid>
    </source>
</reference>
<evidence type="ECO:0000313" key="1">
    <source>
        <dbReference type="EMBL" id="ANY84914.1"/>
    </source>
</evidence>
<organism evidence="1">
    <name type="scientific">Microvirga ossetica</name>
    <dbReference type="NCBI Taxonomy" id="1882682"/>
    <lineage>
        <taxon>Bacteria</taxon>
        <taxon>Pseudomonadati</taxon>
        <taxon>Pseudomonadota</taxon>
        <taxon>Alphaproteobacteria</taxon>
        <taxon>Hyphomicrobiales</taxon>
        <taxon>Methylobacteriaceae</taxon>
        <taxon>Microvirga</taxon>
    </lineage>
</organism>
<name>A0A1B2EY46_9HYPH</name>
<accession>A0A1B2EY46</accession>
<protein>
    <submittedName>
        <fullName evidence="1">Uncharacterized protein</fullName>
    </submittedName>
</protein>
<keyword evidence="1" id="KW-0614">Plasmid</keyword>